<keyword evidence="2 8" id="KW-0963">Cytoplasm</keyword>
<organism evidence="10 12">
    <name type="scientific">Testudinibacter aquarius</name>
    <dbReference type="NCBI Taxonomy" id="1524974"/>
    <lineage>
        <taxon>Bacteria</taxon>
        <taxon>Pseudomonadati</taxon>
        <taxon>Pseudomonadota</taxon>
        <taxon>Gammaproteobacteria</taxon>
        <taxon>Pasteurellales</taxon>
        <taxon>Pasteurellaceae</taxon>
        <taxon>Testudinibacter</taxon>
    </lineage>
</organism>
<keyword evidence="4 8" id="KW-0819">tRNA processing</keyword>
<dbReference type="Gene3D" id="3.40.50.620">
    <property type="entry name" value="HUPs"/>
    <property type="match status" value="1"/>
</dbReference>
<keyword evidence="6 8" id="KW-0067">ATP-binding</keyword>
<comment type="caution">
    <text evidence="10">The sequence shown here is derived from an EMBL/GenBank/DDBJ whole genome shotgun (WGS) entry which is preliminary data.</text>
</comment>
<dbReference type="Proteomes" id="UP000294619">
    <property type="component" value="Unassembled WGS sequence"/>
</dbReference>
<protein>
    <recommendedName>
        <fullName evidence="8">tRNA(Ile)-lysidine synthase</fullName>
        <ecNumber evidence="8">6.3.4.19</ecNumber>
    </recommendedName>
    <alternativeName>
        <fullName evidence="8">tRNA(Ile)-2-lysyl-cytidine synthase</fullName>
    </alternativeName>
    <alternativeName>
        <fullName evidence="8">tRNA(Ile)-lysidine synthetase</fullName>
    </alternativeName>
</protein>
<evidence type="ECO:0000313" key="12">
    <source>
        <dbReference type="Proteomes" id="UP000294619"/>
    </source>
</evidence>
<dbReference type="Pfam" id="PF09179">
    <property type="entry name" value="TilS"/>
    <property type="match status" value="1"/>
</dbReference>
<dbReference type="GO" id="GO:0032267">
    <property type="term" value="F:tRNA(Ile)-lysidine synthase activity"/>
    <property type="evidence" value="ECO:0007669"/>
    <property type="project" value="UniProtKB-EC"/>
</dbReference>
<evidence type="ECO:0000256" key="1">
    <source>
        <dbReference type="ARBA" id="ARBA00004496"/>
    </source>
</evidence>
<evidence type="ECO:0000256" key="6">
    <source>
        <dbReference type="ARBA" id="ARBA00022840"/>
    </source>
</evidence>
<evidence type="ECO:0000256" key="3">
    <source>
        <dbReference type="ARBA" id="ARBA00022598"/>
    </source>
</evidence>
<dbReference type="InterPro" id="IPR011063">
    <property type="entry name" value="TilS/TtcA_N"/>
</dbReference>
<dbReference type="InterPro" id="IPR012094">
    <property type="entry name" value="tRNA_Ile_lys_synt"/>
</dbReference>
<reference evidence="11 13" key="2">
    <citation type="submission" date="2019-05" db="EMBL/GenBank/DDBJ databases">
        <title>Pasteurellaceae isolates from reptiles.</title>
        <authorList>
            <person name="Bojesen A.M."/>
            <person name="Lund E."/>
        </authorList>
    </citation>
    <scope>NUCLEOTIDE SEQUENCE [LARGE SCALE GENOMIC DNA]</scope>
    <source>
        <strain evidence="11 13">ELNT2x</strain>
    </source>
</reference>
<evidence type="ECO:0000259" key="9">
    <source>
        <dbReference type="SMART" id="SM00977"/>
    </source>
</evidence>
<sequence>MPDLLSQLHRTLQQHRLTQASFVLAYSGGLDSTALLSLFARLKLQLPQIQLRAIHVHHGLSPNADNWVQHCQQECAQLQIPLIIEKVRLAENSNLEQAARNARYRIFKQHLQADELLVTAHHLNDQSETLLLALKRGSGVKGLSAMQVRSELWQMPIFRPLLPMSRMQLQQYAQQQRLRWIEDESNQDNRYDRNFLRNHILPTLRQRWAQIDSTLQRSAQHCFEQQQLLEELLLPLFQQHYRAADRTFDLSGFADYSRHKQQFLLRLWLEKNALMMPSQLQLTQLIENVVLAQTDKQPQLQLADSVIRRYQQRLYLTDIYQDITDCVITPHFDQPIELPDNLGSLVFQQQAEQLCVLWQQAGQQRRYCVAKPVADQLIQIRFAYSGKVRLAANRPNSDIKKIWQQYGIPPWQRQRTPLLFYGDKLIAALGVFSTV</sequence>
<dbReference type="PANTHER" id="PTHR43033:SF1">
    <property type="entry name" value="TRNA(ILE)-LYSIDINE SYNTHASE-RELATED"/>
    <property type="match status" value="1"/>
</dbReference>
<evidence type="ECO:0000256" key="8">
    <source>
        <dbReference type="HAMAP-Rule" id="MF_01161"/>
    </source>
</evidence>
<evidence type="ECO:0000256" key="7">
    <source>
        <dbReference type="ARBA" id="ARBA00048539"/>
    </source>
</evidence>
<evidence type="ECO:0000256" key="4">
    <source>
        <dbReference type="ARBA" id="ARBA00022694"/>
    </source>
</evidence>
<dbReference type="NCBIfam" id="TIGR02433">
    <property type="entry name" value="lysidine_TilS_C"/>
    <property type="match status" value="1"/>
</dbReference>
<dbReference type="GO" id="GO:0005524">
    <property type="term" value="F:ATP binding"/>
    <property type="evidence" value="ECO:0007669"/>
    <property type="project" value="UniProtKB-UniRule"/>
</dbReference>
<keyword evidence="13" id="KW-1185">Reference proteome</keyword>
<comment type="domain">
    <text evidence="8">The N-terminal region contains the highly conserved SGGXDS motif, predicted to be a P-loop motif involved in ATP binding.</text>
</comment>
<reference evidence="10 12" key="1">
    <citation type="submission" date="2019-03" db="EMBL/GenBank/DDBJ databases">
        <title>Genomic Encyclopedia of Type Strains, Phase IV (KMG-IV): sequencing the most valuable type-strain genomes for metagenomic binning, comparative biology and taxonomic classification.</title>
        <authorList>
            <person name="Goeker M."/>
        </authorList>
    </citation>
    <scope>NUCLEOTIDE SEQUENCE [LARGE SCALE GENOMIC DNA]</scope>
    <source>
        <strain evidence="10 12">DSM 28140</strain>
    </source>
</reference>
<dbReference type="SUPFAM" id="SSF52402">
    <property type="entry name" value="Adenine nucleotide alpha hydrolases-like"/>
    <property type="match status" value="1"/>
</dbReference>
<dbReference type="InterPro" id="IPR014729">
    <property type="entry name" value="Rossmann-like_a/b/a_fold"/>
</dbReference>
<dbReference type="InterPro" id="IPR012795">
    <property type="entry name" value="tRNA_Ile_lys_synt_N"/>
</dbReference>
<keyword evidence="5 8" id="KW-0547">Nucleotide-binding</keyword>
<evidence type="ECO:0000256" key="5">
    <source>
        <dbReference type="ARBA" id="ARBA00022741"/>
    </source>
</evidence>
<dbReference type="Gene3D" id="1.20.59.20">
    <property type="match status" value="1"/>
</dbReference>
<dbReference type="EMBL" id="SMCP01000012">
    <property type="protein sequence ID" value="TCV84176.1"/>
    <property type="molecule type" value="Genomic_DNA"/>
</dbReference>
<dbReference type="GO" id="GO:0006400">
    <property type="term" value="P:tRNA modification"/>
    <property type="evidence" value="ECO:0007669"/>
    <property type="project" value="UniProtKB-UniRule"/>
</dbReference>
<dbReference type="Pfam" id="PF01171">
    <property type="entry name" value="ATP_bind_3"/>
    <property type="match status" value="1"/>
</dbReference>
<dbReference type="SMART" id="SM00977">
    <property type="entry name" value="TilS_C"/>
    <property type="match status" value="1"/>
</dbReference>
<evidence type="ECO:0000313" key="10">
    <source>
        <dbReference type="EMBL" id="TCV84176.1"/>
    </source>
</evidence>
<dbReference type="NCBIfam" id="TIGR02432">
    <property type="entry name" value="lysidine_TilS_N"/>
    <property type="match status" value="1"/>
</dbReference>
<dbReference type="HAMAP" id="MF_01161">
    <property type="entry name" value="tRNA_Ile_lys_synt"/>
    <property type="match status" value="1"/>
</dbReference>
<comment type="similarity">
    <text evidence="8">Belongs to the tRNA(Ile)-lysidine synthase family.</text>
</comment>
<dbReference type="PANTHER" id="PTHR43033">
    <property type="entry name" value="TRNA(ILE)-LYSIDINE SYNTHASE-RELATED"/>
    <property type="match status" value="1"/>
</dbReference>
<name>A0A4R3XXZ1_9PAST</name>
<dbReference type="CDD" id="cd01992">
    <property type="entry name" value="TilS_N"/>
    <property type="match status" value="1"/>
</dbReference>
<accession>A0A4R3XXZ1</accession>
<dbReference type="InterPro" id="IPR012796">
    <property type="entry name" value="Lysidine-tRNA-synth_C"/>
</dbReference>
<dbReference type="SUPFAM" id="SSF82829">
    <property type="entry name" value="MesJ substrate recognition domain-like"/>
    <property type="match status" value="1"/>
</dbReference>
<dbReference type="Pfam" id="PF11734">
    <property type="entry name" value="TilS_C"/>
    <property type="match status" value="1"/>
</dbReference>
<evidence type="ECO:0000313" key="13">
    <source>
        <dbReference type="Proteomes" id="UP000305526"/>
    </source>
</evidence>
<comment type="function">
    <text evidence="8">Ligates lysine onto the cytidine present at position 34 of the AUA codon-specific tRNA(Ile) that contains the anticodon CAU, in an ATP-dependent manner. Cytidine is converted to lysidine, thus changing the amino acid specificity of the tRNA from methionine to isoleucine.</text>
</comment>
<feature type="binding site" evidence="8">
    <location>
        <begin position="27"/>
        <end position="32"/>
    </location>
    <ligand>
        <name>ATP</name>
        <dbReference type="ChEBI" id="CHEBI:30616"/>
    </ligand>
</feature>
<feature type="domain" description="Lysidine-tRNA(Ile) synthetase C-terminal" evidence="9">
    <location>
        <begin position="378"/>
        <end position="435"/>
    </location>
</feature>
<keyword evidence="3 8" id="KW-0436">Ligase</keyword>
<dbReference type="RefSeq" id="WP_132967891.1">
    <property type="nucleotide sequence ID" value="NZ_LEKL01000007.1"/>
</dbReference>
<dbReference type="GO" id="GO:0005737">
    <property type="term" value="C:cytoplasm"/>
    <property type="evidence" value="ECO:0007669"/>
    <property type="project" value="UniProtKB-SubCell"/>
</dbReference>
<dbReference type="EMBL" id="VDGV01000163">
    <property type="protein sequence ID" value="TNG86996.1"/>
    <property type="molecule type" value="Genomic_DNA"/>
</dbReference>
<evidence type="ECO:0000313" key="11">
    <source>
        <dbReference type="EMBL" id="TNG86996.1"/>
    </source>
</evidence>
<comment type="subcellular location">
    <subcellularLocation>
        <location evidence="1 8">Cytoplasm</location>
    </subcellularLocation>
</comment>
<gene>
    <name evidence="8 11" type="primary">tilS</name>
    <name evidence="10" type="ORF">EDC16_1125</name>
    <name evidence="11" type="ORF">FHQ21_12225</name>
</gene>
<dbReference type="AlphaFoldDB" id="A0A4R3XXZ1"/>
<dbReference type="InterPro" id="IPR015262">
    <property type="entry name" value="tRNA_Ile_lys_synt_subst-bd"/>
</dbReference>
<dbReference type="EC" id="6.3.4.19" evidence="8"/>
<evidence type="ECO:0000256" key="2">
    <source>
        <dbReference type="ARBA" id="ARBA00022490"/>
    </source>
</evidence>
<proteinExistence type="inferred from homology"/>
<dbReference type="SUPFAM" id="SSF56037">
    <property type="entry name" value="PheT/TilS domain"/>
    <property type="match status" value="1"/>
</dbReference>
<comment type="catalytic activity">
    <reaction evidence="7 8">
        <text>cytidine(34) in tRNA(Ile2) + L-lysine + ATP = lysidine(34) in tRNA(Ile2) + AMP + diphosphate + H(+)</text>
        <dbReference type="Rhea" id="RHEA:43744"/>
        <dbReference type="Rhea" id="RHEA-COMP:10625"/>
        <dbReference type="Rhea" id="RHEA-COMP:10670"/>
        <dbReference type="ChEBI" id="CHEBI:15378"/>
        <dbReference type="ChEBI" id="CHEBI:30616"/>
        <dbReference type="ChEBI" id="CHEBI:32551"/>
        <dbReference type="ChEBI" id="CHEBI:33019"/>
        <dbReference type="ChEBI" id="CHEBI:82748"/>
        <dbReference type="ChEBI" id="CHEBI:83665"/>
        <dbReference type="ChEBI" id="CHEBI:456215"/>
        <dbReference type="EC" id="6.3.4.19"/>
    </reaction>
</comment>
<dbReference type="Proteomes" id="UP000305526">
    <property type="component" value="Unassembled WGS sequence"/>
</dbReference>